<dbReference type="EMBL" id="QKZT01000003">
    <property type="protein sequence ID" value="PZX55765.1"/>
    <property type="molecule type" value="Genomic_DNA"/>
</dbReference>
<evidence type="ECO:0000313" key="2">
    <source>
        <dbReference type="EMBL" id="PZX55765.1"/>
    </source>
</evidence>
<gene>
    <name evidence="2" type="ORF">LV85_00990</name>
</gene>
<dbReference type="InterPro" id="IPR012338">
    <property type="entry name" value="Beta-lactam/transpept-like"/>
</dbReference>
<comment type="caution">
    <text evidence="2">The sequence shown here is derived from an EMBL/GenBank/DDBJ whole genome shotgun (WGS) entry which is preliminary data.</text>
</comment>
<protein>
    <submittedName>
        <fullName evidence="2">CubicO group peptidase (Beta-lactamase class C family)</fullName>
    </submittedName>
</protein>
<accession>A0A2W7RXU5</accession>
<sequence length="375" mass="42544">MHPQKLKKVMKHYLTYKQLLIFLIAILNITIVYAQLESSDSLKIDSIINKLYNEGKIHGGILVAEGEKVIYQNAFGKADRTLDLPNTVKTRFVINSMGKMFTAVLTLQLVEDGLITLSDPISKHLPWFTHPRANDITIHHLLSHRSGLKGYFDEQIKEDLEFFLPQREVLDKMAMLELNFEPGTGFDYTNTGYLLLGEVIMKYREADYYTVENQRIFLPLGMNSTYNSTSIYGPGSSVYYLQNGSPATPFPHGNYRGDGGEKSTLQDLHKFMVALGNDKLLKPESWNLMFQKHSYPKEASRPFGAHFEPYGYGCSVMDLPFKGENKALAIGHGGAGYGSSNYMLKFIESNRIIIHWNNEFLTPLPPELLEELAKL</sequence>
<evidence type="ECO:0000313" key="3">
    <source>
        <dbReference type="Proteomes" id="UP000248882"/>
    </source>
</evidence>
<evidence type="ECO:0000259" key="1">
    <source>
        <dbReference type="Pfam" id="PF00144"/>
    </source>
</evidence>
<dbReference type="PANTHER" id="PTHR46825:SF9">
    <property type="entry name" value="BETA-LACTAMASE-RELATED DOMAIN-CONTAINING PROTEIN"/>
    <property type="match status" value="1"/>
</dbReference>
<dbReference type="InterPro" id="IPR050491">
    <property type="entry name" value="AmpC-like"/>
</dbReference>
<dbReference type="AlphaFoldDB" id="A0A2W7RXU5"/>
<dbReference type="PANTHER" id="PTHR46825">
    <property type="entry name" value="D-ALANYL-D-ALANINE-CARBOXYPEPTIDASE/ENDOPEPTIDASE AMPH"/>
    <property type="match status" value="1"/>
</dbReference>
<dbReference type="Pfam" id="PF00144">
    <property type="entry name" value="Beta-lactamase"/>
    <property type="match status" value="1"/>
</dbReference>
<dbReference type="Proteomes" id="UP000248882">
    <property type="component" value="Unassembled WGS sequence"/>
</dbReference>
<organism evidence="2 3">
    <name type="scientific">Algoriphagus chordae</name>
    <dbReference type="NCBI Taxonomy" id="237019"/>
    <lineage>
        <taxon>Bacteria</taxon>
        <taxon>Pseudomonadati</taxon>
        <taxon>Bacteroidota</taxon>
        <taxon>Cytophagia</taxon>
        <taxon>Cytophagales</taxon>
        <taxon>Cyclobacteriaceae</taxon>
        <taxon>Algoriphagus</taxon>
    </lineage>
</organism>
<name>A0A2W7RXU5_9BACT</name>
<dbReference type="SUPFAM" id="SSF56601">
    <property type="entry name" value="beta-lactamase/transpeptidase-like"/>
    <property type="match status" value="1"/>
</dbReference>
<keyword evidence="3" id="KW-1185">Reference proteome</keyword>
<dbReference type="InterPro" id="IPR001466">
    <property type="entry name" value="Beta-lactam-related"/>
</dbReference>
<dbReference type="Gene3D" id="3.40.710.10">
    <property type="entry name" value="DD-peptidase/beta-lactamase superfamily"/>
    <property type="match status" value="1"/>
</dbReference>
<reference evidence="2 3" key="1">
    <citation type="submission" date="2018-06" db="EMBL/GenBank/DDBJ databases">
        <title>Genomic Encyclopedia of Archaeal and Bacterial Type Strains, Phase II (KMG-II): from individual species to whole genera.</title>
        <authorList>
            <person name="Goeker M."/>
        </authorList>
    </citation>
    <scope>NUCLEOTIDE SEQUENCE [LARGE SCALE GENOMIC DNA]</scope>
    <source>
        <strain evidence="2 3">DSM 19830</strain>
    </source>
</reference>
<feature type="domain" description="Beta-lactamase-related" evidence="1">
    <location>
        <begin position="45"/>
        <end position="343"/>
    </location>
</feature>
<proteinExistence type="predicted"/>